<dbReference type="PANTHER" id="PTHR11814">
    <property type="entry name" value="SULFATE TRANSPORTER"/>
    <property type="match status" value="1"/>
</dbReference>
<evidence type="ECO:0000256" key="2">
    <source>
        <dbReference type="ARBA" id="ARBA00022692"/>
    </source>
</evidence>
<dbReference type="Pfam" id="PF00916">
    <property type="entry name" value="Sulfate_transp"/>
    <property type="match status" value="1"/>
</dbReference>
<feature type="transmembrane region" description="Helical" evidence="5">
    <location>
        <begin position="98"/>
        <end position="114"/>
    </location>
</feature>
<evidence type="ECO:0000256" key="5">
    <source>
        <dbReference type="SAM" id="Phobius"/>
    </source>
</evidence>
<keyword evidence="4 5" id="KW-0472">Membrane</keyword>
<protein>
    <submittedName>
        <fullName evidence="8">Sodium-independent sulfate anion transporter-like</fullName>
    </submittedName>
</protein>
<dbReference type="GeneID" id="111089351"/>
<evidence type="ECO:0000256" key="1">
    <source>
        <dbReference type="ARBA" id="ARBA00004141"/>
    </source>
</evidence>
<gene>
    <name evidence="8" type="primary">LOC111089351</name>
</gene>
<evidence type="ECO:0000313" key="7">
    <source>
        <dbReference type="Proteomes" id="UP000694941"/>
    </source>
</evidence>
<feature type="transmembrane region" description="Helical" evidence="5">
    <location>
        <begin position="162"/>
        <end position="186"/>
    </location>
</feature>
<reference evidence="8" key="1">
    <citation type="submission" date="2025-08" db="UniProtKB">
        <authorList>
            <consortium name="RefSeq"/>
        </authorList>
    </citation>
    <scope>IDENTIFICATION</scope>
    <source>
        <tissue evidence="8">Muscle</tissue>
    </source>
</reference>
<dbReference type="InterPro" id="IPR011547">
    <property type="entry name" value="SLC26A/SulP_dom"/>
</dbReference>
<accession>A0ABM1TNE8</accession>
<feature type="transmembrane region" description="Helical" evidence="5">
    <location>
        <begin position="135"/>
        <end position="156"/>
    </location>
</feature>
<dbReference type="RefSeq" id="XP_022257404.1">
    <property type="nucleotide sequence ID" value="XM_022401696.1"/>
</dbReference>
<keyword evidence="2 5" id="KW-0812">Transmembrane</keyword>
<dbReference type="Proteomes" id="UP000694941">
    <property type="component" value="Unplaced"/>
</dbReference>
<sequence>MEQVSLLSNIGIFLDEGGDVLSEEEDDDTFDVKECFTNCQQGFCSVRAIHRRFPITTWLPRYTLADLKGDAIAGVTVALTVIPQGLALAILAGLPQQYGLYTAFMGCFMYVIFGSCKDLTIGPTAIMSIITSEHVLTGGVSYSVLLTFLCGCIQLLMGFLNLGFLINFIPAPVISGFTSAAAITIATTQLKVSLLQTIY</sequence>
<evidence type="ECO:0000313" key="8">
    <source>
        <dbReference type="RefSeq" id="XP_022257404.1"/>
    </source>
</evidence>
<name>A0ABM1TNE8_LIMPO</name>
<evidence type="ECO:0000256" key="3">
    <source>
        <dbReference type="ARBA" id="ARBA00022989"/>
    </source>
</evidence>
<organism evidence="7 8">
    <name type="scientific">Limulus polyphemus</name>
    <name type="common">Atlantic horseshoe crab</name>
    <dbReference type="NCBI Taxonomy" id="6850"/>
    <lineage>
        <taxon>Eukaryota</taxon>
        <taxon>Metazoa</taxon>
        <taxon>Ecdysozoa</taxon>
        <taxon>Arthropoda</taxon>
        <taxon>Chelicerata</taxon>
        <taxon>Merostomata</taxon>
        <taxon>Xiphosura</taxon>
        <taxon>Limulidae</taxon>
        <taxon>Limulus</taxon>
    </lineage>
</organism>
<comment type="subcellular location">
    <subcellularLocation>
        <location evidence="1">Membrane</location>
        <topology evidence="1">Multi-pass membrane protein</topology>
    </subcellularLocation>
</comment>
<feature type="domain" description="SLC26A/SulP transporter" evidence="6">
    <location>
        <begin position="67"/>
        <end position="194"/>
    </location>
</feature>
<dbReference type="InterPro" id="IPR001902">
    <property type="entry name" value="SLC26A/SulP_fam"/>
</dbReference>
<evidence type="ECO:0000256" key="4">
    <source>
        <dbReference type="ARBA" id="ARBA00023136"/>
    </source>
</evidence>
<proteinExistence type="predicted"/>
<evidence type="ECO:0000259" key="6">
    <source>
        <dbReference type="Pfam" id="PF00916"/>
    </source>
</evidence>
<keyword evidence="7" id="KW-1185">Reference proteome</keyword>
<keyword evidence="3 5" id="KW-1133">Transmembrane helix</keyword>
<feature type="transmembrane region" description="Helical" evidence="5">
    <location>
        <begin position="71"/>
        <end position="92"/>
    </location>
</feature>